<gene>
    <name evidence="1" type="ORF">B7P43_G18220</name>
</gene>
<name>A0A2J7QSP1_9NEOP</name>
<organism evidence="1 2">
    <name type="scientific">Cryptotermes secundus</name>
    <dbReference type="NCBI Taxonomy" id="105785"/>
    <lineage>
        <taxon>Eukaryota</taxon>
        <taxon>Metazoa</taxon>
        <taxon>Ecdysozoa</taxon>
        <taxon>Arthropoda</taxon>
        <taxon>Hexapoda</taxon>
        <taxon>Insecta</taxon>
        <taxon>Pterygota</taxon>
        <taxon>Neoptera</taxon>
        <taxon>Polyneoptera</taxon>
        <taxon>Dictyoptera</taxon>
        <taxon>Blattodea</taxon>
        <taxon>Blattoidea</taxon>
        <taxon>Termitoidae</taxon>
        <taxon>Kalotermitidae</taxon>
        <taxon>Cryptotermitinae</taxon>
        <taxon>Cryptotermes</taxon>
    </lineage>
</organism>
<evidence type="ECO:0000313" key="2">
    <source>
        <dbReference type="Proteomes" id="UP000235965"/>
    </source>
</evidence>
<keyword evidence="2" id="KW-1185">Reference proteome</keyword>
<dbReference type="AlphaFoldDB" id="A0A2J7QSP1"/>
<evidence type="ECO:0000313" key="1">
    <source>
        <dbReference type="EMBL" id="PNF31598.1"/>
    </source>
</evidence>
<dbReference type="Proteomes" id="UP000235965">
    <property type="component" value="Unassembled WGS sequence"/>
</dbReference>
<accession>A0A2J7QSP1</accession>
<dbReference type="InParanoid" id="A0A2J7QSP1"/>
<comment type="caution">
    <text evidence="1">The sequence shown here is derived from an EMBL/GenBank/DDBJ whole genome shotgun (WGS) entry which is preliminary data.</text>
</comment>
<proteinExistence type="predicted"/>
<reference evidence="1 2" key="1">
    <citation type="submission" date="2017-12" db="EMBL/GenBank/DDBJ databases">
        <title>Hemimetabolous genomes reveal molecular basis of termite eusociality.</title>
        <authorList>
            <person name="Harrison M.C."/>
            <person name="Jongepier E."/>
            <person name="Robertson H.M."/>
            <person name="Arning N."/>
            <person name="Bitard-Feildel T."/>
            <person name="Chao H."/>
            <person name="Childers C.P."/>
            <person name="Dinh H."/>
            <person name="Doddapaneni H."/>
            <person name="Dugan S."/>
            <person name="Gowin J."/>
            <person name="Greiner C."/>
            <person name="Han Y."/>
            <person name="Hu H."/>
            <person name="Hughes D.S.T."/>
            <person name="Huylmans A.-K."/>
            <person name="Kemena C."/>
            <person name="Kremer L.P.M."/>
            <person name="Lee S.L."/>
            <person name="Lopez-Ezquerra A."/>
            <person name="Mallet L."/>
            <person name="Monroy-Kuhn J.M."/>
            <person name="Moser A."/>
            <person name="Murali S.C."/>
            <person name="Muzny D.M."/>
            <person name="Otani S."/>
            <person name="Piulachs M.-D."/>
            <person name="Poelchau M."/>
            <person name="Qu J."/>
            <person name="Schaub F."/>
            <person name="Wada-Katsumata A."/>
            <person name="Worley K.C."/>
            <person name="Xie Q."/>
            <person name="Ylla G."/>
            <person name="Poulsen M."/>
            <person name="Gibbs R.A."/>
            <person name="Schal C."/>
            <person name="Richards S."/>
            <person name="Belles X."/>
            <person name="Korb J."/>
            <person name="Bornberg-Bauer E."/>
        </authorList>
    </citation>
    <scope>NUCLEOTIDE SEQUENCE [LARGE SCALE GENOMIC DNA]</scope>
    <source>
        <tissue evidence="1">Whole body</tissue>
    </source>
</reference>
<sequence length="50" mass="5381">MHSVPSSPWHSSAVNSARTSTAFDLHAGPQFAPTGQVIQKTAMFKAQRNV</sequence>
<protein>
    <submittedName>
        <fullName evidence="1">Uncharacterized protein</fullName>
    </submittedName>
</protein>
<dbReference type="EMBL" id="NEVH01011358">
    <property type="protein sequence ID" value="PNF31598.1"/>
    <property type="molecule type" value="Genomic_DNA"/>
</dbReference>